<evidence type="ECO:0000256" key="1">
    <source>
        <dbReference type="SAM" id="SignalP"/>
    </source>
</evidence>
<dbReference type="InterPro" id="IPR053421">
    <property type="entry name" value="Esterase_Immunogenic_RsiV"/>
</dbReference>
<dbReference type="NCBIfam" id="NF043047">
    <property type="entry name" value="EstaseRv3036c"/>
    <property type="match status" value="1"/>
</dbReference>
<dbReference type="Proteomes" id="UP000247781">
    <property type="component" value="Unassembled WGS sequence"/>
</dbReference>
<comment type="caution">
    <text evidence="3">The sequence shown here is derived from an EMBL/GenBank/DDBJ whole genome shotgun (WGS) entry which is preliminary data.</text>
</comment>
<dbReference type="EMBL" id="QJJU01000004">
    <property type="protein sequence ID" value="PXX10300.1"/>
    <property type="molecule type" value="Genomic_DNA"/>
</dbReference>
<dbReference type="InterPro" id="IPR021729">
    <property type="entry name" value="DUF3298"/>
</dbReference>
<dbReference type="OrthoDB" id="4696640at2"/>
<organism evidence="3 4">
    <name type="scientific">Mycolicibacterium moriokaense</name>
    <dbReference type="NCBI Taxonomy" id="39691"/>
    <lineage>
        <taxon>Bacteria</taxon>
        <taxon>Bacillati</taxon>
        <taxon>Actinomycetota</taxon>
        <taxon>Actinomycetes</taxon>
        <taxon>Mycobacteriales</taxon>
        <taxon>Mycobacteriaceae</taxon>
        <taxon>Mycolicibacterium</taxon>
    </lineage>
</organism>
<keyword evidence="1" id="KW-0732">Signal</keyword>
<evidence type="ECO:0000313" key="3">
    <source>
        <dbReference type="EMBL" id="PXX10300.1"/>
    </source>
</evidence>
<sequence>MRTRKVAALVAALGIFGSSGVAAAAPPKDYCADVKGGNTGSACVIQMSDPAYNVNISFPTSYPDQKSLADYVTQARDGFLNVAKSSAPRDMPYELDITSTNYGSAIPPRGTEAVVLKTYQNVGGAHPQTLYKAFNWDQTYRKPIVWDPAGDDKKTPLWRVDDPLKVVFPIVQAELQKQTGQPVAIAPTAGYDPQNYQEFAITNDGVIFFFSQGVLLPEAAGATQVLVPRSAIDPMLA</sequence>
<feature type="signal peptide" evidence="1">
    <location>
        <begin position="1"/>
        <end position="24"/>
    </location>
</feature>
<feature type="domain" description="DUF3298" evidence="2">
    <location>
        <begin position="161"/>
        <end position="230"/>
    </location>
</feature>
<accession>A0A318HXN7</accession>
<keyword evidence="4" id="KW-1185">Reference proteome</keyword>
<protein>
    <submittedName>
        <fullName evidence="3">Uncharacterized protein DUF3298</fullName>
    </submittedName>
</protein>
<reference evidence="4" key="1">
    <citation type="submission" date="2018-05" db="EMBL/GenBank/DDBJ databases">
        <authorList>
            <person name="Deangelis K."/>
            <person name="Huntemann M."/>
            <person name="Clum A."/>
            <person name="Pillay M."/>
            <person name="Palaniappan K."/>
            <person name="Varghese N."/>
            <person name="Mikhailova N."/>
            <person name="Stamatis D."/>
            <person name="Reddy T."/>
            <person name="Daum C."/>
            <person name="Shapiro N."/>
            <person name="Ivanova N."/>
            <person name="Kyrpides N."/>
            <person name="Woyke T."/>
        </authorList>
    </citation>
    <scope>NUCLEOTIDE SEQUENCE [LARGE SCALE GENOMIC DNA]</scope>
    <source>
        <strain evidence="4">GAS496</strain>
    </source>
</reference>
<dbReference type="InterPro" id="IPR037126">
    <property type="entry name" value="PdaC/RsiV-like_sf"/>
</dbReference>
<reference evidence="3 4" key="2">
    <citation type="submission" date="2018-06" db="EMBL/GenBank/DDBJ databases">
        <title>Sequencing of bacterial isolates from soil warming experiment in Harvard Forest, Massachusetts, USA.</title>
        <authorList>
            <person name="Deangelis K.PhD."/>
        </authorList>
    </citation>
    <scope>NUCLEOTIDE SEQUENCE [LARGE SCALE GENOMIC DNA]</scope>
    <source>
        <strain evidence="3 4">GAS496</strain>
    </source>
</reference>
<evidence type="ECO:0000313" key="4">
    <source>
        <dbReference type="Proteomes" id="UP000247781"/>
    </source>
</evidence>
<gene>
    <name evidence="3" type="ORF">C8E89_10496</name>
</gene>
<dbReference type="AlphaFoldDB" id="A0A318HXN7"/>
<dbReference type="Gene3D" id="3.30.565.40">
    <property type="entry name" value="Fervidobacterium nodosum Rt17-B1 like"/>
    <property type="match status" value="1"/>
</dbReference>
<dbReference type="Pfam" id="PF11738">
    <property type="entry name" value="DUF3298"/>
    <property type="match status" value="1"/>
</dbReference>
<proteinExistence type="predicted"/>
<name>A0A318HXN7_9MYCO</name>
<evidence type="ECO:0000259" key="2">
    <source>
        <dbReference type="Pfam" id="PF11738"/>
    </source>
</evidence>
<dbReference type="RefSeq" id="WP_110315558.1">
    <property type="nucleotide sequence ID" value="NZ_QJJU01000004.1"/>
</dbReference>
<feature type="chain" id="PRO_5016270951" evidence="1">
    <location>
        <begin position="25"/>
        <end position="237"/>
    </location>
</feature>
<dbReference type="Gene3D" id="3.90.640.20">
    <property type="entry name" value="Heat-shock cognate protein, ATPase"/>
    <property type="match status" value="1"/>
</dbReference>